<keyword evidence="3" id="KW-1185">Reference proteome</keyword>
<accession>E5DQE0</accession>
<dbReference type="Proteomes" id="UP000008726">
    <property type="component" value="Segment"/>
</dbReference>
<proteinExistence type="predicted"/>
<dbReference type="EMBL" id="GU396103">
    <property type="protein sequence ID" value="ADQ52926.1"/>
    <property type="molecule type" value="Genomic_DNA"/>
</dbReference>
<name>E5DQE0_9CAUD</name>
<sequence>MMFARNKSMFAQLETGAGYNKTYQDSVLNPYVNKHEYGPTLSLQEMLVAESVQMNGVEVYYIRREFVNFDRIFGEDMQSKFKKAYKVAMYLESFDEYSGQRDFFSKFGMQVNDEVSFTVSPMLFEHQTDGQRAKEGDLIYFPLNNSLFEVTWVEPISPMVKRERLAKYRITAQKFIYSGEEIKPEFDPNRYILGDDDPLAQIKALDHRVDVSLDEFAEDDAFNEESETFVEEFENIIGTGSPIATHQKPDANDASDPFDDMESF</sequence>
<dbReference type="Pfam" id="PF11649">
    <property type="entry name" value="T4_neck-protein"/>
    <property type="match status" value="1"/>
</dbReference>
<evidence type="ECO:0000313" key="3">
    <source>
        <dbReference type="Proteomes" id="UP000008726"/>
    </source>
</evidence>
<dbReference type="GeneID" id="18560131"/>
<dbReference type="KEGG" id="vg:18560131"/>
<feature type="region of interest" description="Disordered" evidence="1">
    <location>
        <begin position="240"/>
        <end position="264"/>
    </location>
</feature>
<protein>
    <submittedName>
        <fullName evidence="2">Gp14 neck protein</fullName>
    </submittedName>
</protein>
<dbReference type="InterPro" id="IPR021674">
    <property type="entry name" value="Phage_T4_Gp14_neck-protein"/>
</dbReference>
<dbReference type="RefSeq" id="YP_009011636.1">
    <property type="nucleotide sequence ID" value="NC_023688.1"/>
</dbReference>
<gene>
    <name evidence="2" type="primary">14</name>
    <name evidence="2" type="ORF">PX29p207</name>
</gene>
<evidence type="ECO:0000313" key="2">
    <source>
        <dbReference type="EMBL" id="ADQ52926.1"/>
    </source>
</evidence>
<dbReference type="OrthoDB" id="5624at10239"/>
<reference evidence="2 3" key="1">
    <citation type="journal article" date="2010" name="Virol. J.">
        <title>Genomes of the T4-related bacteriophages as windows on microbial genome evolution.</title>
        <authorList>
            <person name="Petrov V.M."/>
            <person name="Ratnayaka S."/>
            <person name="Nolan J.M."/>
            <person name="Miller E.S."/>
            <person name="Karam J.D."/>
        </authorList>
    </citation>
    <scope>NUCLEOTIDE SEQUENCE [LARGE SCALE GENOMIC DNA]</scope>
</reference>
<evidence type="ECO:0000256" key="1">
    <source>
        <dbReference type="SAM" id="MobiDB-lite"/>
    </source>
</evidence>
<organism evidence="2 3">
    <name type="scientific">Aeromonas phage PX29</name>
    <dbReference type="NCBI Taxonomy" id="926067"/>
    <lineage>
        <taxon>Viruses</taxon>
        <taxon>Duplodnaviria</taxon>
        <taxon>Heunggongvirae</taxon>
        <taxon>Uroviricota</taxon>
        <taxon>Caudoviricetes</taxon>
        <taxon>Pantevenvirales</taxon>
        <taxon>Straboviridae</taxon>
        <taxon>Angelvirus</taxon>
        <taxon>Angelvirus px29</taxon>
    </lineage>
</organism>